<evidence type="ECO:0000313" key="1">
    <source>
        <dbReference type="EMBL" id="RDI54499.1"/>
    </source>
</evidence>
<keyword evidence="1" id="KW-0030">Aminoacyl-tRNA synthetase</keyword>
<keyword evidence="1" id="KW-0436">Ligase</keyword>
<organism evidence="1 2">
    <name type="scientific">Nocardia mexicana</name>
    <dbReference type="NCBI Taxonomy" id="279262"/>
    <lineage>
        <taxon>Bacteria</taxon>
        <taxon>Bacillati</taxon>
        <taxon>Actinomycetota</taxon>
        <taxon>Actinomycetes</taxon>
        <taxon>Mycobacteriales</taxon>
        <taxon>Nocardiaceae</taxon>
        <taxon>Nocardia</taxon>
    </lineage>
</organism>
<comment type="caution">
    <text evidence="1">The sequence shown here is derived from an EMBL/GenBank/DDBJ whole genome shotgun (WGS) entry which is preliminary data.</text>
</comment>
<dbReference type="STRING" id="1210089.GCA_001613165_04814"/>
<dbReference type="GO" id="GO:0004812">
    <property type="term" value="F:aminoacyl-tRNA ligase activity"/>
    <property type="evidence" value="ECO:0007669"/>
    <property type="project" value="UniProtKB-KW"/>
</dbReference>
<dbReference type="EMBL" id="QQAZ01000002">
    <property type="protein sequence ID" value="RDI54499.1"/>
    <property type="molecule type" value="Genomic_DNA"/>
</dbReference>
<proteinExistence type="predicted"/>
<dbReference type="Proteomes" id="UP000255355">
    <property type="component" value="Unassembled WGS sequence"/>
</dbReference>
<dbReference type="Gene3D" id="3.50.80.10">
    <property type="entry name" value="D-tyrosyl-tRNA(Tyr) deacylase"/>
    <property type="match status" value="1"/>
</dbReference>
<sequence>MRIITDHCRIFEYMVTAPGPCGTPLDSSVVGRHRPFFDCLLLTLGVERGDLALAGMAVKVIRGAAARTRAAQIVVNGFPYLPLPCGEHHGRTGRDVLTDVADTLDVLSEVTERLEEYGERVHLMPFGWVGSYRIDSVGGTDATRTIVLPTRGTGRTLTLADRLRGGRRSSLRQPYLRTPCTKTI</sequence>
<protein>
    <submittedName>
        <fullName evidence="1">Threonyl-tRNA synthetase editing subunit</fullName>
    </submittedName>
</protein>
<dbReference type="InterPro" id="IPR023509">
    <property type="entry name" value="DTD-like_sf"/>
</dbReference>
<dbReference type="AlphaFoldDB" id="A0A370HC47"/>
<keyword evidence="2" id="KW-1185">Reference proteome</keyword>
<name>A0A370HC47_9NOCA</name>
<reference evidence="1 2" key="1">
    <citation type="submission" date="2018-07" db="EMBL/GenBank/DDBJ databases">
        <title>Genomic Encyclopedia of Type Strains, Phase IV (KMG-IV): sequencing the most valuable type-strain genomes for metagenomic binning, comparative biology and taxonomic classification.</title>
        <authorList>
            <person name="Goeker M."/>
        </authorList>
    </citation>
    <scope>NUCLEOTIDE SEQUENCE [LARGE SCALE GENOMIC DNA]</scope>
    <source>
        <strain evidence="1 2">DSM 44952</strain>
    </source>
</reference>
<gene>
    <name evidence="1" type="ORF">DFR68_102627</name>
</gene>
<evidence type="ECO:0000313" key="2">
    <source>
        <dbReference type="Proteomes" id="UP000255355"/>
    </source>
</evidence>
<accession>A0A370HC47</accession>